<feature type="region of interest" description="Disordered" evidence="1">
    <location>
        <begin position="93"/>
        <end position="117"/>
    </location>
</feature>
<dbReference type="EMBL" id="QKYT01000061">
    <property type="protein sequence ID" value="RIA95427.1"/>
    <property type="molecule type" value="Genomic_DNA"/>
</dbReference>
<protein>
    <submittedName>
        <fullName evidence="2">Uncharacterized protein</fullName>
    </submittedName>
</protein>
<dbReference type="Proteomes" id="UP000265703">
    <property type="component" value="Unassembled WGS sequence"/>
</dbReference>
<reference evidence="2 3" key="1">
    <citation type="submission" date="2018-06" db="EMBL/GenBank/DDBJ databases">
        <title>Comparative genomics reveals the genomic features of Rhizophagus irregularis, R. cerebriforme, R. diaphanum and Gigaspora rosea, and their symbiotic lifestyle signature.</title>
        <authorList>
            <person name="Morin E."/>
            <person name="San Clemente H."/>
            <person name="Chen E.C.H."/>
            <person name="De La Providencia I."/>
            <person name="Hainaut M."/>
            <person name="Kuo A."/>
            <person name="Kohler A."/>
            <person name="Murat C."/>
            <person name="Tang N."/>
            <person name="Roy S."/>
            <person name="Loubradou J."/>
            <person name="Henrissat B."/>
            <person name="Grigoriev I.V."/>
            <person name="Corradi N."/>
            <person name="Roux C."/>
            <person name="Martin F.M."/>
        </authorList>
    </citation>
    <scope>NUCLEOTIDE SEQUENCE [LARGE SCALE GENOMIC DNA]</scope>
    <source>
        <strain evidence="2 3">DAOM 227022</strain>
    </source>
</reference>
<evidence type="ECO:0000313" key="2">
    <source>
        <dbReference type="EMBL" id="RIA95427.1"/>
    </source>
</evidence>
<proteinExistence type="predicted"/>
<dbReference type="AlphaFoldDB" id="A0A397TGB6"/>
<comment type="caution">
    <text evidence="2">The sequence shown here is derived from an EMBL/GenBank/DDBJ whole genome shotgun (WGS) entry which is preliminary data.</text>
</comment>
<feature type="compositionally biased region" description="Basic and acidic residues" evidence="1">
    <location>
        <begin position="93"/>
        <end position="108"/>
    </location>
</feature>
<sequence length="150" mass="18021">MVKYYQTVYPKKYEDFKETCLKDSFIANRLRSIYCVSEDGEILLDFEDIEQHKIYHTWKLPNIRIPDFKEKSVSYLIENLGRIIMDETKEHRALTARSDSRERSRGSSDDENNDDSDEDYEIFTKTITETRFSLLYLLPNIFEKIYLMFV</sequence>
<name>A0A397TGB6_9GLOM</name>
<organism evidence="2 3">
    <name type="scientific">Glomus cerebriforme</name>
    <dbReference type="NCBI Taxonomy" id="658196"/>
    <lineage>
        <taxon>Eukaryota</taxon>
        <taxon>Fungi</taxon>
        <taxon>Fungi incertae sedis</taxon>
        <taxon>Mucoromycota</taxon>
        <taxon>Glomeromycotina</taxon>
        <taxon>Glomeromycetes</taxon>
        <taxon>Glomerales</taxon>
        <taxon>Glomeraceae</taxon>
        <taxon>Glomus</taxon>
    </lineage>
</organism>
<dbReference type="OrthoDB" id="4851849at2759"/>
<evidence type="ECO:0000256" key="1">
    <source>
        <dbReference type="SAM" id="MobiDB-lite"/>
    </source>
</evidence>
<accession>A0A397TGB6</accession>
<evidence type="ECO:0000313" key="3">
    <source>
        <dbReference type="Proteomes" id="UP000265703"/>
    </source>
</evidence>
<gene>
    <name evidence="2" type="ORF">C1645_816657</name>
</gene>
<keyword evidence="3" id="KW-1185">Reference proteome</keyword>